<gene>
    <name evidence="1" type="ORF">C8F04DRAFT_1189421</name>
</gene>
<evidence type="ECO:0000313" key="2">
    <source>
        <dbReference type="Proteomes" id="UP001218188"/>
    </source>
</evidence>
<comment type="caution">
    <text evidence="1">The sequence shown here is derived from an EMBL/GenBank/DDBJ whole genome shotgun (WGS) entry which is preliminary data.</text>
</comment>
<evidence type="ECO:0000313" key="1">
    <source>
        <dbReference type="EMBL" id="KAJ7027616.1"/>
    </source>
</evidence>
<sequence length="207" mass="23865">MTLAPLFPSLRPPESHHTVARLQQRDMGYQTHEVHSSAYLAPSSAQDHRRAQALSLTRAIVPTTQMRYVWHSLDLLRPWSESWADFRYVDACATDLGLLAWQTPLRKIQFVDRCVTTRRRDDGMARWGLRRESVTGRPERYRADVARKLADYGDLCQICALAWSGMWAFLWRHLATSAQFWVGGCGQMPADPARRDFHWGLWTPKVG</sequence>
<dbReference type="AlphaFoldDB" id="A0AAD6SGL0"/>
<accession>A0AAD6SGL0</accession>
<dbReference type="EMBL" id="JARJCM010000122">
    <property type="protein sequence ID" value="KAJ7027616.1"/>
    <property type="molecule type" value="Genomic_DNA"/>
</dbReference>
<protein>
    <submittedName>
        <fullName evidence="1">Uncharacterized protein</fullName>
    </submittedName>
</protein>
<name>A0AAD6SGL0_9AGAR</name>
<organism evidence="1 2">
    <name type="scientific">Mycena alexandri</name>
    <dbReference type="NCBI Taxonomy" id="1745969"/>
    <lineage>
        <taxon>Eukaryota</taxon>
        <taxon>Fungi</taxon>
        <taxon>Dikarya</taxon>
        <taxon>Basidiomycota</taxon>
        <taxon>Agaricomycotina</taxon>
        <taxon>Agaricomycetes</taxon>
        <taxon>Agaricomycetidae</taxon>
        <taxon>Agaricales</taxon>
        <taxon>Marasmiineae</taxon>
        <taxon>Mycenaceae</taxon>
        <taxon>Mycena</taxon>
    </lineage>
</organism>
<keyword evidence="2" id="KW-1185">Reference proteome</keyword>
<dbReference type="Proteomes" id="UP001218188">
    <property type="component" value="Unassembled WGS sequence"/>
</dbReference>
<reference evidence="1" key="1">
    <citation type="submission" date="2023-03" db="EMBL/GenBank/DDBJ databases">
        <title>Massive genome expansion in bonnet fungi (Mycena s.s.) driven by repeated elements and novel gene families across ecological guilds.</title>
        <authorList>
            <consortium name="Lawrence Berkeley National Laboratory"/>
            <person name="Harder C.B."/>
            <person name="Miyauchi S."/>
            <person name="Viragh M."/>
            <person name="Kuo A."/>
            <person name="Thoen E."/>
            <person name="Andreopoulos B."/>
            <person name="Lu D."/>
            <person name="Skrede I."/>
            <person name="Drula E."/>
            <person name="Henrissat B."/>
            <person name="Morin E."/>
            <person name="Kohler A."/>
            <person name="Barry K."/>
            <person name="LaButti K."/>
            <person name="Morin E."/>
            <person name="Salamov A."/>
            <person name="Lipzen A."/>
            <person name="Mereny Z."/>
            <person name="Hegedus B."/>
            <person name="Baldrian P."/>
            <person name="Stursova M."/>
            <person name="Weitz H."/>
            <person name="Taylor A."/>
            <person name="Grigoriev I.V."/>
            <person name="Nagy L.G."/>
            <person name="Martin F."/>
            <person name="Kauserud H."/>
        </authorList>
    </citation>
    <scope>NUCLEOTIDE SEQUENCE</scope>
    <source>
        <strain evidence="1">CBHHK200</strain>
    </source>
</reference>
<proteinExistence type="predicted"/>